<evidence type="ECO:0000256" key="5">
    <source>
        <dbReference type="ARBA" id="ARBA00022692"/>
    </source>
</evidence>
<keyword evidence="5 8" id="KW-0812">Transmembrane</keyword>
<evidence type="ECO:0000259" key="9">
    <source>
        <dbReference type="PROSITE" id="PS50928"/>
    </source>
</evidence>
<dbReference type="PANTHER" id="PTHR42929:SF1">
    <property type="entry name" value="INNER MEMBRANE ABC TRANSPORTER PERMEASE PROTEIN YDCU-RELATED"/>
    <property type="match status" value="1"/>
</dbReference>
<accession>A0A1G8GV73</accession>
<name>A0A1G8GV73_9VIBR</name>
<feature type="transmembrane region" description="Helical" evidence="8">
    <location>
        <begin position="118"/>
        <end position="140"/>
    </location>
</feature>
<dbReference type="STRING" id="861298.SAMN04488136_14119"/>
<comment type="similarity">
    <text evidence="2">Belongs to the binding-protein-dependent transport system permease family. CysTW subfamily.</text>
</comment>
<evidence type="ECO:0000313" key="11">
    <source>
        <dbReference type="Proteomes" id="UP000198854"/>
    </source>
</evidence>
<evidence type="ECO:0000256" key="2">
    <source>
        <dbReference type="ARBA" id="ARBA00007069"/>
    </source>
</evidence>
<reference evidence="10 11" key="1">
    <citation type="submission" date="2016-10" db="EMBL/GenBank/DDBJ databases">
        <authorList>
            <person name="de Groot N.N."/>
        </authorList>
    </citation>
    <scope>NUCLEOTIDE SEQUENCE [LARGE SCALE GENOMIC DNA]</scope>
    <source>
        <strain evidence="10 11">CGMCC 1.10228</strain>
    </source>
</reference>
<comment type="subcellular location">
    <subcellularLocation>
        <location evidence="1 8">Cell membrane</location>
        <topology evidence="1 8">Multi-pass membrane protein</topology>
    </subcellularLocation>
</comment>
<dbReference type="Pfam" id="PF00528">
    <property type="entry name" value="BPD_transp_1"/>
    <property type="match status" value="1"/>
</dbReference>
<keyword evidence="7 8" id="KW-0472">Membrane</keyword>
<keyword evidence="4" id="KW-1003">Cell membrane</keyword>
<keyword evidence="6 8" id="KW-1133">Transmembrane helix</keyword>
<feature type="domain" description="ABC transmembrane type-1" evidence="9">
    <location>
        <begin position="82"/>
        <end position="288"/>
    </location>
</feature>
<dbReference type="GO" id="GO:0055085">
    <property type="term" value="P:transmembrane transport"/>
    <property type="evidence" value="ECO:0007669"/>
    <property type="project" value="InterPro"/>
</dbReference>
<organism evidence="10 11">
    <name type="scientific">Vibrio xiamenensis</name>
    <dbReference type="NCBI Taxonomy" id="861298"/>
    <lineage>
        <taxon>Bacteria</taxon>
        <taxon>Pseudomonadati</taxon>
        <taxon>Pseudomonadota</taxon>
        <taxon>Gammaproteobacteria</taxon>
        <taxon>Vibrionales</taxon>
        <taxon>Vibrionaceae</taxon>
        <taxon>Vibrio</taxon>
    </lineage>
</organism>
<keyword evidence="3 8" id="KW-0813">Transport</keyword>
<evidence type="ECO:0000256" key="1">
    <source>
        <dbReference type="ARBA" id="ARBA00004651"/>
    </source>
</evidence>
<dbReference type="EMBL" id="FNDD01000041">
    <property type="protein sequence ID" value="SDH98304.1"/>
    <property type="molecule type" value="Genomic_DNA"/>
</dbReference>
<dbReference type="Gene3D" id="1.10.3720.10">
    <property type="entry name" value="MetI-like"/>
    <property type="match status" value="1"/>
</dbReference>
<keyword evidence="11" id="KW-1185">Reference proteome</keyword>
<evidence type="ECO:0000256" key="8">
    <source>
        <dbReference type="RuleBase" id="RU363032"/>
    </source>
</evidence>
<dbReference type="OrthoDB" id="9807047at2"/>
<feature type="transmembrane region" description="Helical" evidence="8">
    <location>
        <begin position="269"/>
        <end position="290"/>
    </location>
</feature>
<evidence type="ECO:0000256" key="3">
    <source>
        <dbReference type="ARBA" id="ARBA00022448"/>
    </source>
</evidence>
<evidence type="ECO:0000313" key="10">
    <source>
        <dbReference type="EMBL" id="SDH98304.1"/>
    </source>
</evidence>
<dbReference type="InterPro" id="IPR000515">
    <property type="entry name" value="MetI-like"/>
</dbReference>
<dbReference type="RefSeq" id="WP_093279211.1">
    <property type="nucleotide sequence ID" value="NZ_FNDD01000041.1"/>
</dbReference>
<dbReference type="CDD" id="cd06261">
    <property type="entry name" value="TM_PBP2"/>
    <property type="match status" value="1"/>
</dbReference>
<dbReference type="Proteomes" id="UP000198854">
    <property type="component" value="Unassembled WGS sequence"/>
</dbReference>
<dbReference type="PANTHER" id="PTHR42929">
    <property type="entry name" value="INNER MEMBRANE ABC TRANSPORTER PERMEASE PROTEIN YDCU-RELATED-RELATED"/>
    <property type="match status" value="1"/>
</dbReference>
<dbReference type="AlphaFoldDB" id="A0A1G8GV73"/>
<feature type="transmembrane region" description="Helical" evidence="8">
    <location>
        <begin position="81"/>
        <end position="106"/>
    </location>
</feature>
<evidence type="ECO:0000256" key="7">
    <source>
        <dbReference type="ARBA" id="ARBA00023136"/>
    </source>
</evidence>
<evidence type="ECO:0000256" key="6">
    <source>
        <dbReference type="ARBA" id="ARBA00022989"/>
    </source>
</evidence>
<gene>
    <name evidence="10" type="ORF">SAMN04488136_14119</name>
</gene>
<feature type="transmembrane region" description="Helical" evidence="8">
    <location>
        <begin position="168"/>
        <end position="190"/>
    </location>
</feature>
<dbReference type="GO" id="GO:0005886">
    <property type="term" value="C:plasma membrane"/>
    <property type="evidence" value="ECO:0007669"/>
    <property type="project" value="UniProtKB-SubCell"/>
</dbReference>
<feature type="transmembrane region" description="Helical" evidence="8">
    <location>
        <begin position="211"/>
        <end position="233"/>
    </location>
</feature>
<evidence type="ECO:0000256" key="4">
    <source>
        <dbReference type="ARBA" id="ARBA00022475"/>
    </source>
</evidence>
<feature type="transmembrane region" description="Helical" evidence="8">
    <location>
        <begin position="12"/>
        <end position="43"/>
    </location>
</feature>
<sequence>MKSYARSFSRQQVSLLFMLSPTSVFLAIFFVIPLLIILTYSFLEPGLYGGVEWTFYHWNYGRILGWADGFYEEFDIVYLDILLRSIGLALATVVCTLVVCYPVAFWVSQLSAKMKSCFILLITLPFFSSMIVRLYAWMLILRDSGFANQFLEWVGIIHQPLSLMYSNVAVIIGMVYIFIPFMFLPLYSSVEKLDSRLIQASQDLGAAPWKTFCKVVFPMTLPGIMAGSILVFIPSLGNFVIPDLFGGAKVLMIGNMVEQQFLYARNWPFGAALSMVLTLLMLILLSVFFYRVNKTRSA</sequence>
<dbReference type="InterPro" id="IPR035906">
    <property type="entry name" value="MetI-like_sf"/>
</dbReference>
<protein>
    <submittedName>
        <fullName evidence="10">Spermidine/putrescine transport system permease protein</fullName>
    </submittedName>
</protein>
<dbReference type="PROSITE" id="PS50928">
    <property type="entry name" value="ABC_TM1"/>
    <property type="match status" value="1"/>
</dbReference>
<dbReference type="SUPFAM" id="SSF161098">
    <property type="entry name" value="MetI-like"/>
    <property type="match status" value="1"/>
</dbReference>
<proteinExistence type="inferred from homology"/>